<dbReference type="InterPro" id="IPR050330">
    <property type="entry name" value="Bact_OuterMem_StrucFunc"/>
</dbReference>
<evidence type="ECO:0000256" key="1">
    <source>
        <dbReference type="PROSITE-ProRule" id="PRU00473"/>
    </source>
</evidence>
<dbReference type="STRING" id="907348.TresaDRAFT_2473"/>
<feature type="signal peptide" evidence="2">
    <location>
        <begin position="1"/>
        <end position="25"/>
    </location>
</feature>
<sequence length="465" mass="51496">MKKFATLNALLASALVIGFAFPLGAQSTWNAQEGAEILSAGKKNTITSESSIDWSKAKFISNVSLDTEKAGIAMPSGKKSATNTINTELPVLIKDPLLSLYVNNRQQLGDLVMEDTVTLEQLTQIIDDGDKTPGVFANGTLTLKTTHSVNLLDIEALMIKHHVPYKNAKPIEQTSSRIYTGIVIDARGTLPVHGEFVKDSTYPCFFPEIWDENMNLIYERNMGDPQIEKAIGMIHYDWEDDESKYQDRIGLDPMHIRARKVYGEQRTDPVISRNDALKILTVPENLKLLREGKIVILLDKENLVHSVSAPVKTESYYTALREIKRILKNNDEDDDVIDGWEGLTVLSNLQFVADSARLLDSELPKLASIAESLKKLIKTGNYTILVEGHTADVNKPTGQQKLSEERAKAIVDTLVGNGLPRKIFTYKGHGGTEPVATNDTAEGRAANRRVVITAKPTARTFILKN</sequence>
<evidence type="ECO:0000313" key="4">
    <source>
        <dbReference type="EMBL" id="EIC03019.1"/>
    </source>
</evidence>
<feature type="domain" description="OmpA-like" evidence="3">
    <location>
        <begin position="338"/>
        <end position="458"/>
    </location>
</feature>
<dbReference type="Gene3D" id="3.30.1330.60">
    <property type="entry name" value="OmpA-like domain"/>
    <property type="match status" value="1"/>
</dbReference>
<dbReference type="InterPro" id="IPR036737">
    <property type="entry name" value="OmpA-like_sf"/>
</dbReference>
<comment type="caution">
    <text evidence="4">The sequence shown here is derived from an EMBL/GenBank/DDBJ whole genome shotgun (WGS) entry which is preliminary data.</text>
</comment>
<dbReference type="PANTHER" id="PTHR30329:SF21">
    <property type="entry name" value="LIPOPROTEIN YIAD-RELATED"/>
    <property type="match status" value="1"/>
</dbReference>
<dbReference type="OrthoDB" id="350230at2"/>
<protein>
    <submittedName>
        <fullName evidence="4">OmpA/MotB domain protein</fullName>
    </submittedName>
</protein>
<evidence type="ECO:0000313" key="5">
    <source>
        <dbReference type="Proteomes" id="UP000003571"/>
    </source>
</evidence>
<dbReference type="PANTHER" id="PTHR30329">
    <property type="entry name" value="STATOR ELEMENT OF FLAGELLAR MOTOR COMPLEX"/>
    <property type="match status" value="1"/>
</dbReference>
<dbReference type="PROSITE" id="PS51123">
    <property type="entry name" value="OMPA_2"/>
    <property type="match status" value="1"/>
</dbReference>
<keyword evidence="2" id="KW-0732">Signal</keyword>
<gene>
    <name evidence="4" type="ORF">TresaDRAFT_2473</name>
</gene>
<reference evidence="4 5" key="1">
    <citation type="submission" date="2011-09" db="EMBL/GenBank/DDBJ databases">
        <title>The draft genome of Treponema saccharophilum DSM 2985.</title>
        <authorList>
            <consortium name="US DOE Joint Genome Institute (JGI-PGF)"/>
            <person name="Lucas S."/>
            <person name="Copeland A."/>
            <person name="Lapidus A."/>
            <person name="Glavina del Rio T."/>
            <person name="Dalin E."/>
            <person name="Tice H."/>
            <person name="Bruce D."/>
            <person name="Goodwin L."/>
            <person name="Pitluck S."/>
            <person name="Peters L."/>
            <person name="Kyrpides N."/>
            <person name="Mavromatis K."/>
            <person name="Ivanova N."/>
            <person name="Markowitz V."/>
            <person name="Cheng J.-F."/>
            <person name="Hugenholtz P."/>
            <person name="Woyke T."/>
            <person name="Wu D."/>
            <person name="Gronow S."/>
            <person name="Wellnitz S."/>
            <person name="Brambilla E."/>
            <person name="Klenk H.-P."/>
            <person name="Eisen J.A."/>
        </authorList>
    </citation>
    <scope>NUCLEOTIDE SEQUENCE [LARGE SCALE GENOMIC DNA]</scope>
    <source>
        <strain evidence="4 5">DSM 2985</strain>
    </source>
</reference>
<evidence type="ECO:0000259" key="3">
    <source>
        <dbReference type="PROSITE" id="PS51123"/>
    </source>
</evidence>
<dbReference type="PATRIC" id="fig|907348.3.peg.158"/>
<dbReference type="CDD" id="cd07185">
    <property type="entry name" value="OmpA_C-like"/>
    <property type="match status" value="1"/>
</dbReference>
<dbReference type="EMBL" id="AGRW01000025">
    <property type="protein sequence ID" value="EIC03019.1"/>
    <property type="molecule type" value="Genomic_DNA"/>
</dbReference>
<dbReference type="InterPro" id="IPR006665">
    <property type="entry name" value="OmpA-like"/>
</dbReference>
<accession>H7EH99</accession>
<keyword evidence="5" id="KW-1185">Reference proteome</keyword>
<dbReference type="Proteomes" id="UP000003571">
    <property type="component" value="Unassembled WGS sequence"/>
</dbReference>
<dbReference type="GO" id="GO:0016020">
    <property type="term" value="C:membrane"/>
    <property type="evidence" value="ECO:0007669"/>
    <property type="project" value="UniProtKB-UniRule"/>
</dbReference>
<dbReference type="RefSeq" id="WP_002701922.1">
    <property type="nucleotide sequence ID" value="NZ_AGRW01000025.1"/>
</dbReference>
<dbReference type="AlphaFoldDB" id="H7EH99"/>
<dbReference type="eggNOG" id="COG2885">
    <property type="taxonomic scope" value="Bacteria"/>
</dbReference>
<keyword evidence="1" id="KW-0472">Membrane</keyword>
<feature type="chain" id="PRO_5003608673" evidence="2">
    <location>
        <begin position="26"/>
        <end position="465"/>
    </location>
</feature>
<evidence type="ECO:0000256" key="2">
    <source>
        <dbReference type="SAM" id="SignalP"/>
    </source>
</evidence>
<proteinExistence type="predicted"/>
<dbReference type="Pfam" id="PF00691">
    <property type="entry name" value="OmpA"/>
    <property type="match status" value="1"/>
</dbReference>
<organism evidence="4 5">
    <name type="scientific">Treponema saccharophilum DSM 2985</name>
    <dbReference type="NCBI Taxonomy" id="907348"/>
    <lineage>
        <taxon>Bacteria</taxon>
        <taxon>Pseudomonadati</taxon>
        <taxon>Spirochaetota</taxon>
        <taxon>Spirochaetia</taxon>
        <taxon>Spirochaetales</taxon>
        <taxon>Treponemataceae</taxon>
        <taxon>Treponema</taxon>
    </lineage>
</organism>
<name>H7EH99_9SPIR</name>
<dbReference type="SUPFAM" id="SSF103088">
    <property type="entry name" value="OmpA-like"/>
    <property type="match status" value="1"/>
</dbReference>